<dbReference type="Pfam" id="PF26205">
    <property type="entry name" value="SH3_actinomycetes"/>
    <property type="match status" value="1"/>
</dbReference>
<dbReference type="InterPro" id="IPR038076">
    <property type="entry name" value="MgtE_N_sf"/>
</dbReference>
<dbReference type="EMBL" id="JBHRWW010000001">
    <property type="protein sequence ID" value="MFC3686734.1"/>
    <property type="molecule type" value="Genomic_DNA"/>
</dbReference>
<sequence length="475" mass="51057">MSTSPSRVFVARLAGLAVFDPSGDQVGRVRDVVVVIGQTRARAVGIVVEVPGRRRVFVPMTRITSMEPTQVITTGLVNMRRFEQRASETLVLAELLDRHLELGDGSGTVSIEDVGLEQVRGNDWVVTRLFVRRVRPGRTGRTAGGIIRRRGESFLVELDEVSSLLADRGGPQGAASLLAAFDELKPADLAEILHAMAPKRRREVAAALDDEKLADVLEELPEDDQIDIVTGLKSERAADVLEAMEPDDAADLLSDLDEETAARLLDIMEPEEARQVRRLLAYDEDTAGGIMTSEPVILPPEATVAEALAMVRRAELAPAMAAAVFVCRPPLEAPTGRFLGLVHIQRLLREPPQSPLGNAVDRGLEALPTDAKLLSVSRHLATYNLVSAPVVDADGRLVGVVTVDDVLDHLLPDDWREQEDPAEVVRSFARRRAAALASTTAQGLAGRRTGGATSAGSAPAAETAPAPRSRKGGDR</sequence>
<dbReference type="Pfam" id="PF00571">
    <property type="entry name" value="CBS"/>
    <property type="match status" value="2"/>
</dbReference>
<proteinExistence type="predicted"/>
<keyword evidence="1" id="KW-0129">CBS domain</keyword>
<dbReference type="Proteomes" id="UP001595685">
    <property type="component" value="Unassembled WGS sequence"/>
</dbReference>
<protein>
    <submittedName>
        <fullName evidence="4">Magnesium transporter MgtE N-terminal domain-containing protein</fullName>
    </submittedName>
</protein>
<dbReference type="InterPro" id="IPR027275">
    <property type="entry name" value="PRC-brl_dom"/>
</dbReference>
<evidence type="ECO:0000313" key="4">
    <source>
        <dbReference type="EMBL" id="MFC3686734.1"/>
    </source>
</evidence>
<dbReference type="SUPFAM" id="SSF50346">
    <property type="entry name" value="PRC-barrel domain"/>
    <property type="match status" value="1"/>
</dbReference>
<dbReference type="InterPro" id="IPR000644">
    <property type="entry name" value="CBS_dom"/>
</dbReference>
<feature type="domain" description="CBS" evidence="3">
    <location>
        <begin position="291"/>
        <end position="358"/>
    </location>
</feature>
<dbReference type="PANTHER" id="PTHR43773:SF1">
    <property type="entry name" value="MAGNESIUM TRANSPORTER MGTE"/>
    <property type="match status" value="1"/>
</dbReference>
<feature type="domain" description="CBS" evidence="3">
    <location>
        <begin position="360"/>
        <end position="417"/>
    </location>
</feature>
<dbReference type="SUPFAM" id="SSF158791">
    <property type="entry name" value="MgtE N-terminal domain-like"/>
    <property type="match status" value="1"/>
</dbReference>
<dbReference type="Gene3D" id="3.10.580.10">
    <property type="entry name" value="CBS-domain"/>
    <property type="match status" value="1"/>
</dbReference>
<comment type="caution">
    <text evidence="4">The sequence shown here is derived from an EMBL/GenBank/DDBJ whole genome shotgun (WGS) entry which is preliminary data.</text>
</comment>
<dbReference type="PANTHER" id="PTHR43773">
    <property type="entry name" value="MAGNESIUM TRANSPORTER MGTE"/>
    <property type="match status" value="1"/>
</dbReference>
<evidence type="ECO:0000313" key="5">
    <source>
        <dbReference type="Proteomes" id="UP001595685"/>
    </source>
</evidence>
<dbReference type="CDD" id="cd04606">
    <property type="entry name" value="CBS_pair_Mg_transporter"/>
    <property type="match status" value="1"/>
</dbReference>
<dbReference type="InterPro" id="IPR006669">
    <property type="entry name" value="MgtE_transporter"/>
</dbReference>
<feature type="region of interest" description="Disordered" evidence="2">
    <location>
        <begin position="437"/>
        <end position="475"/>
    </location>
</feature>
<dbReference type="SUPFAM" id="SSF54631">
    <property type="entry name" value="CBS-domain pair"/>
    <property type="match status" value="1"/>
</dbReference>
<dbReference type="InterPro" id="IPR058838">
    <property type="entry name" value="SH3_actinomycetes"/>
</dbReference>
<organism evidence="4 5">
    <name type="scientific">Aquipuribacter hungaricus</name>
    <dbReference type="NCBI Taxonomy" id="545624"/>
    <lineage>
        <taxon>Bacteria</taxon>
        <taxon>Bacillati</taxon>
        <taxon>Actinomycetota</taxon>
        <taxon>Actinomycetes</taxon>
        <taxon>Micrococcales</taxon>
        <taxon>Intrasporangiaceae</taxon>
        <taxon>Aquipuribacter</taxon>
    </lineage>
</organism>
<dbReference type="Gene3D" id="1.25.60.10">
    <property type="entry name" value="MgtE N-terminal domain-like"/>
    <property type="match status" value="1"/>
</dbReference>
<dbReference type="SMART" id="SM00924">
    <property type="entry name" value="MgtE_N"/>
    <property type="match status" value="1"/>
</dbReference>
<name>A0ABV7WBG6_9MICO</name>
<keyword evidence="5" id="KW-1185">Reference proteome</keyword>
<dbReference type="RefSeq" id="WP_340289040.1">
    <property type="nucleotide sequence ID" value="NZ_JBBEOI010000005.1"/>
</dbReference>
<feature type="compositionally biased region" description="Low complexity" evidence="2">
    <location>
        <begin position="437"/>
        <end position="467"/>
    </location>
</feature>
<evidence type="ECO:0000256" key="1">
    <source>
        <dbReference type="PROSITE-ProRule" id="PRU00703"/>
    </source>
</evidence>
<dbReference type="InterPro" id="IPR006668">
    <property type="entry name" value="Mg_transptr_MgtE_intracell_dom"/>
</dbReference>
<evidence type="ECO:0000259" key="3">
    <source>
        <dbReference type="PROSITE" id="PS51371"/>
    </source>
</evidence>
<dbReference type="SMART" id="SM00116">
    <property type="entry name" value="CBS"/>
    <property type="match status" value="1"/>
</dbReference>
<accession>A0ABV7WBG6</accession>
<reference evidence="5" key="1">
    <citation type="journal article" date="2019" name="Int. J. Syst. Evol. Microbiol.">
        <title>The Global Catalogue of Microorganisms (GCM) 10K type strain sequencing project: providing services to taxonomists for standard genome sequencing and annotation.</title>
        <authorList>
            <consortium name="The Broad Institute Genomics Platform"/>
            <consortium name="The Broad Institute Genome Sequencing Center for Infectious Disease"/>
            <person name="Wu L."/>
            <person name="Ma J."/>
        </authorList>
    </citation>
    <scope>NUCLEOTIDE SEQUENCE [LARGE SCALE GENOMIC DNA]</scope>
    <source>
        <strain evidence="5">NCAIM B.02333</strain>
    </source>
</reference>
<evidence type="ECO:0000256" key="2">
    <source>
        <dbReference type="SAM" id="MobiDB-lite"/>
    </source>
</evidence>
<dbReference type="PROSITE" id="PS51371">
    <property type="entry name" value="CBS"/>
    <property type="match status" value="2"/>
</dbReference>
<dbReference type="Pfam" id="PF05239">
    <property type="entry name" value="PRC"/>
    <property type="match status" value="1"/>
</dbReference>
<dbReference type="InterPro" id="IPR046342">
    <property type="entry name" value="CBS_dom_sf"/>
</dbReference>
<dbReference type="Pfam" id="PF03448">
    <property type="entry name" value="MgtE_N"/>
    <property type="match status" value="1"/>
</dbReference>
<dbReference type="InterPro" id="IPR011033">
    <property type="entry name" value="PRC_barrel-like_sf"/>
</dbReference>
<gene>
    <name evidence="4" type="ORF">ACFOLH_00090</name>
</gene>